<dbReference type="InParanoid" id="M0MHZ2"/>
<feature type="compositionally biased region" description="Polar residues" evidence="7">
    <location>
        <begin position="122"/>
        <end position="140"/>
    </location>
</feature>
<dbReference type="GO" id="GO:0051539">
    <property type="term" value="F:4 iron, 4 sulfur cluster binding"/>
    <property type="evidence" value="ECO:0007669"/>
    <property type="project" value="UniProtKB-KW"/>
</dbReference>
<dbReference type="STRING" id="1227455.C449_06970"/>
<reference evidence="9 10" key="1">
    <citation type="journal article" date="2014" name="PLoS Genet.">
        <title>Phylogenetically driven sequencing of extremely halophilic archaea reveals strategies for static and dynamic osmo-response.</title>
        <authorList>
            <person name="Becker E.A."/>
            <person name="Seitzer P.M."/>
            <person name="Tritt A."/>
            <person name="Larsen D."/>
            <person name="Krusor M."/>
            <person name="Yao A.I."/>
            <person name="Wu D."/>
            <person name="Madern D."/>
            <person name="Eisen J.A."/>
            <person name="Darling A.E."/>
            <person name="Facciotti M.T."/>
        </authorList>
    </citation>
    <scope>NUCLEOTIDE SEQUENCE [LARGE SCALE GENOMIC DNA]</scope>
    <source>
        <strain evidence="9 10">DSM 5350</strain>
    </source>
</reference>
<keyword evidence="6" id="KW-0411">Iron-sulfur</keyword>
<evidence type="ECO:0000256" key="5">
    <source>
        <dbReference type="ARBA" id="ARBA00023004"/>
    </source>
</evidence>
<dbReference type="AlphaFoldDB" id="M0MHZ2"/>
<keyword evidence="3" id="KW-0479">Metal-binding</keyword>
<evidence type="ECO:0000259" key="8">
    <source>
        <dbReference type="PROSITE" id="PS51373"/>
    </source>
</evidence>
<dbReference type="Proteomes" id="UP000011669">
    <property type="component" value="Unassembled WGS sequence"/>
</dbReference>
<dbReference type="OrthoDB" id="183484at2157"/>
<dbReference type="GO" id="GO:0046872">
    <property type="term" value="F:metal ion binding"/>
    <property type="evidence" value="ECO:0007669"/>
    <property type="project" value="UniProtKB-KW"/>
</dbReference>
<evidence type="ECO:0000256" key="1">
    <source>
        <dbReference type="ARBA" id="ARBA00022448"/>
    </source>
</evidence>
<dbReference type="PROSITE" id="PS51373">
    <property type="entry name" value="HIPIP"/>
    <property type="match status" value="1"/>
</dbReference>
<evidence type="ECO:0000313" key="9">
    <source>
        <dbReference type="EMBL" id="EMA45347.1"/>
    </source>
</evidence>
<evidence type="ECO:0000256" key="4">
    <source>
        <dbReference type="ARBA" id="ARBA00022982"/>
    </source>
</evidence>
<evidence type="ECO:0000313" key="10">
    <source>
        <dbReference type="Proteomes" id="UP000011669"/>
    </source>
</evidence>
<dbReference type="GO" id="GO:0009055">
    <property type="term" value="F:electron transfer activity"/>
    <property type="evidence" value="ECO:0007669"/>
    <property type="project" value="InterPro"/>
</dbReference>
<proteinExistence type="predicted"/>
<keyword evidence="2" id="KW-0004">4Fe-4S</keyword>
<dbReference type="GO" id="GO:0019646">
    <property type="term" value="P:aerobic electron transport chain"/>
    <property type="evidence" value="ECO:0007669"/>
    <property type="project" value="InterPro"/>
</dbReference>
<dbReference type="PROSITE" id="PS51257">
    <property type="entry name" value="PROKAR_LIPOPROTEIN"/>
    <property type="match status" value="1"/>
</dbReference>
<comment type="caution">
    <text evidence="9">The sequence shown here is derived from an EMBL/GenBank/DDBJ whole genome shotgun (WGS) entry which is preliminary data.</text>
</comment>
<feature type="region of interest" description="Disordered" evidence="7">
    <location>
        <begin position="23"/>
        <end position="140"/>
    </location>
</feature>
<keyword evidence="1" id="KW-0813">Transport</keyword>
<gene>
    <name evidence="9" type="ORF">C449_06970</name>
</gene>
<dbReference type="InterPro" id="IPR036369">
    <property type="entry name" value="HIPIP_sf"/>
</dbReference>
<accession>M0MHZ2</accession>
<protein>
    <recommendedName>
        <fullName evidence="8">High potential iron-sulfur proteins family profile domain-containing protein</fullName>
    </recommendedName>
</protein>
<dbReference type="PATRIC" id="fig|1227455.4.peg.1420"/>
<keyword evidence="5" id="KW-0408">Iron</keyword>
<evidence type="ECO:0000256" key="3">
    <source>
        <dbReference type="ARBA" id="ARBA00022723"/>
    </source>
</evidence>
<dbReference type="InterPro" id="IPR000170">
    <property type="entry name" value="High_potential_FeS_prot"/>
</dbReference>
<name>M0MHZ2_9EURY</name>
<keyword evidence="4" id="KW-0249">Electron transport</keyword>
<feature type="compositionally biased region" description="Low complexity" evidence="7">
    <location>
        <begin position="63"/>
        <end position="108"/>
    </location>
</feature>
<evidence type="ECO:0000256" key="6">
    <source>
        <dbReference type="ARBA" id="ARBA00023014"/>
    </source>
</evidence>
<evidence type="ECO:0000256" key="7">
    <source>
        <dbReference type="SAM" id="MobiDB-lite"/>
    </source>
</evidence>
<keyword evidence="10" id="KW-1185">Reference proteome</keyword>
<dbReference type="Pfam" id="PF01355">
    <property type="entry name" value="HIPIP"/>
    <property type="match status" value="1"/>
</dbReference>
<feature type="domain" description="High potential iron-sulfur proteins family profile" evidence="8">
    <location>
        <begin position="126"/>
        <end position="194"/>
    </location>
</feature>
<organism evidence="9 10">
    <name type="scientific">Halococcus saccharolyticus DSM 5350</name>
    <dbReference type="NCBI Taxonomy" id="1227455"/>
    <lineage>
        <taxon>Archaea</taxon>
        <taxon>Methanobacteriati</taxon>
        <taxon>Methanobacteriota</taxon>
        <taxon>Stenosarchaea group</taxon>
        <taxon>Halobacteria</taxon>
        <taxon>Halobacteriales</taxon>
        <taxon>Halococcaceae</taxon>
        <taxon>Halococcus</taxon>
    </lineage>
</organism>
<feature type="compositionally biased region" description="Low complexity" evidence="7">
    <location>
        <begin position="36"/>
        <end position="48"/>
    </location>
</feature>
<dbReference type="Gene3D" id="4.10.490.10">
    <property type="entry name" value="High potential iron-sulphur protein"/>
    <property type="match status" value="1"/>
</dbReference>
<dbReference type="EMBL" id="AOMD01000018">
    <property type="protein sequence ID" value="EMA45347.1"/>
    <property type="molecule type" value="Genomic_DNA"/>
</dbReference>
<sequence length="195" mass="20109">MESERRRRTFLRLAGSAALAVLAGCNGDGGTDGNDDTTQTNADGAAGNDTTASDEARTTAAIGSTETRTATARARTETTNATAATETTNETNSGGTNDGGTNDSGTTTRVDDLSGPVPTAYRTASSQGGTDRSLDSLQSKETVEYQSQPKDGQQCSGCLFYLADKNGDGLGACSVVKGYIEPEAWCVSYSPYQDG</sequence>
<dbReference type="RefSeq" id="WP_006077252.1">
    <property type="nucleotide sequence ID" value="NZ_AOMD01000018.1"/>
</dbReference>
<evidence type="ECO:0000256" key="2">
    <source>
        <dbReference type="ARBA" id="ARBA00022485"/>
    </source>
</evidence>
<dbReference type="SUPFAM" id="SSF57652">
    <property type="entry name" value="HIPIP (high potential iron protein)"/>
    <property type="match status" value="1"/>
</dbReference>